<proteinExistence type="predicted"/>
<dbReference type="RefSeq" id="WP_079666729.1">
    <property type="nucleotide sequence ID" value="NZ_FUYZ01000004.1"/>
</dbReference>
<dbReference type="OrthoDB" id="1524810at2"/>
<dbReference type="InterPro" id="IPR036063">
    <property type="entry name" value="Smr_dom_sf"/>
</dbReference>
<name>A0A1T5EP58_9FLAO</name>
<feature type="domain" description="Smr" evidence="1">
    <location>
        <begin position="101"/>
        <end position="144"/>
    </location>
</feature>
<dbReference type="STRING" id="619805.SAMN05660477_01468"/>
<sequence>MKIGDAVSILDDDLRGHITSVKPNGYDVKDEFGFVYFFPKDKVLLLDKSLYDDIKVSVKKENTKPVSKKHKKEAFRIDLHFENLVKNPHDYESFERLMIQREKLQESIEFCRKHKLKRMIIIHGIGDGVLQNMVYDVIRGLADVEYDDDGFFYHQSGSIELIFK</sequence>
<evidence type="ECO:0000313" key="3">
    <source>
        <dbReference type="Proteomes" id="UP000191112"/>
    </source>
</evidence>
<dbReference type="EMBL" id="FUYZ01000004">
    <property type="protein sequence ID" value="SKB85724.1"/>
    <property type="molecule type" value="Genomic_DNA"/>
</dbReference>
<organism evidence="2 3">
    <name type="scientific">Soonwooa buanensis</name>
    <dbReference type="NCBI Taxonomy" id="619805"/>
    <lineage>
        <taxon>Bacteria</taxon>
        <taxon>Pseudomonadati</taxon>
        <taxon>Bacteroidota</taxon>
        <taxon>Flavobacteriia</taxon>
        <taxon>Flavobacteriales</taxon>
        <taxon>Weeksellaceae</taxon>
        <taxon>Chryseobacterium group</taxon>
        <taxon>Soonwooa</taxon>
    </lineage>
</organism>
<reference evidence="2 3" key="1">
    <citation type="submission" date="2017-02" db="EMBL/GenBank/DDBJ databases">
        <authorList>
            <person name="Peterson S.W."/>
        </authorList>
    </citation>
    <scope>NUCLEOTIDE SEQUENCE [LARGE SCALE GENOMIC DNA]</scope>
    <source>
        <strain evidence="2 3">DSM 22323</strain>
    </source>
</reference>
<gene>
    <name evidence="2" type="ORF">SAMN05660477_01468</name>
</gene>
<dbReference type="InterPro" id="IPR002625">
    <property type="entry name" value="Smr_dom"/>
</dbReference>
<dbReference type="AlphaFoldDB" id="A0A1T5EP58"/>
<protein>
    <recommendedName>
        <fullName evidence="1">Smr domain-containing protein</fullName>
    </recommendedName>
</protein>
<accession>A0A1T5EP58</accession>
<dbReference type="Gene3D" id="3.30.1370.110">
    <property type="match status" value="1"/>
</dbReference>
<evidence type="ECO:0000313" key="2">
    <source>
        <dbReference type="EMBL" id="SKB85724.1"/>
    </source>
</evidence>
<dbReference type="Proteomes" id="UP000191112">
    <property type="component" value="Unassembled WGS sequence"/>
</dbReference>
<evidence type="ECO:0000259" key="1">
    <source>
        <dbReference type="Pfam" id="PF01713"/>
    </source>
</evidence>
<keyword evidence="3" id="KW-1185">Reference proteome</keyword>
<dbReference type="Pfam" id="PF01713">
    <property type="entry name" value="Smr"/>
    <property type="match status" value="1"/>
</dbReference>